<comment type="similarity">
    <text evidence="3 7">Belongs to the IspD/TarI cytidylyltransferase family. IspD subfamily.</text>
</comment>
<gene>
    <name evidence="7" type="primary">ispD</name>
    <name evidence="8" type="ORF">CBP31_04595</name>
</gene>
<dbReference type="UniPathway" id="UPA00056">
    <property type="reaction ID" value="UER00093"/>
</dbReference>
<feature type="site" description="Positions MEP for the nucleophilic attack" evidence="7">
    <location>
        <position position="225"/>
    </location>
</feature>
<comment type="pathway">
    <text evidence="2 7">Isoprenoid biosynthesis; isopentenyl diphosphate biosynthesis via DXP pathway; isopentenyl diphosphate from 1-deoxy-D-xylulose 5-phosphate: step 2/6.</text>
</comment>
<dbReference type="GO" id="GO:0050518">
    <property type="term" value="F:2-C-methyl-D-erythritol 4-phosphate cytidylyltransferase activity"/>
    <property type="evidence" value="ECO:0007669"/>
    <property type="project" value="UniProtKB-UniRule"/>
</dbReference>
<name>A0A1Y0D3V2_9GAMM</name>
<accession>A0A1Y0D3V2</accession>
<keyword evidence="6 7" id="KW-0414">Isoprene biosynthesis</keyword>
<dbReference type="NCBIfam" id="TIGR00453">
    <property type="entry name" value="ispD"/>
    <property type="match status" value="1"/>
</dbReference>
<dbReference type="InterPro" id="IPR029044">
    <property type="entry name" value="Nucleotide-diphossugar_trans"/>
</dbReference>
<dbReference type="PANTHER" id="PTHR32125">
    <property type="entry name" value="2-C-METHYL-D-ERYTHRITOL 4-PHOSPHATE CYTIDYLYLTRANSFERASE, CHLOROPLASTIC"/>
    <property type="match status" value="1"/>
</dbReference>
<evidence type="ECO:0000256" key="2">
    <source>
        <dbReference type="ARBA" id="ARBA00004787"/>
    </source>
</evidence>
<dbReference type="InterPro" id="IPR050088">
    <property type="entry name" value="IspD/TarI_cytidylyltransf_bact"/>
</dbReference>
<keyword evidence="4 7" id="KW-0808">Transferase</keyword>
<dbReference type="Proteomes" id="UP000243937">
    <property type="component" value="Chromosome"/>
</dbReference>
<keyword evidence="9" id="KW-1185">Reference proteome</keyword>
<dbReference type="PROSITE" id="PS01295">
    <property type="entry name" value="ISPD"/>
    <property type="match status" value="1"/>
</dbReference>
<feature type="site" description="Transition state stabilizer" evidence="7">
    <location>
        <position position="42"/>
    </location>
</feature>
<evidence type="ECO:0000256" key="1">
    <source>
        <dbReference type="ARBA" id="ARBA00001282"/>
    </source>
</evidence>
<dbReference type="KEGG" id="opf:CBP31_04595"/>
<dbReference type="Gene3D" id="3.90.550.10">
    <property type="entry name" value="Spore Coat Polysaccharide Biosynthesis Protein SpsA, Chain A"/>
    <property type="match status" value="1"/>
</dbReference>
<evidence type="ECO:0000256" key="4">
    <source>
        <dbReference type="ARBA" id="ARBA00022679"/>
    </source>
</evidence>
<dbReference type="CDD" id="cd02516">
    <property type="entry name" value="CDP-ME_synthetase"/>
    <property type="match status" value="1"/>
</dbReference>
<dbReference type="FunFam" id="3.90.550.10:FF:000003">
    <property type="entry name" value="2-C-methyl-D-erythritol 4-phosphate cytidylyltransferase"/>
    <property type="match status" value="1"/>
</dbReference>
<proteinExistence type="inferred from homology"/>
<dbReference type="InterPro" id="IPR001228">
    <property type="entry name" value="IspD"/>
</dbReference>
<protein>
    <recommendedName>
        <fullName evidence="7">2-C-methyl-D-erythritol 4-phosphate cytidylyltransferase</fullName>
        <ecNumber evidence="7">2.7.7.60</ecNumber>
    </recommendedName>
    <alternativeName>
        <fullName evidence="7">4-diphosphocytidyl-2C-methyl-D-erythritol synthase</fullName>
    </alternativeName>
    <alternativeName>
        <fullName evidence="7">MEP cytidylyltransferase</fullName>
        <shortName evidence="7">MCT</shortName>
    </alternativeName>
</protein>
<keyword evidence="5 7" id="KW-0548">Nucleotidyltransferase</keyword>
<dbReference type="EMBL" id="CP021377">
    <property type="protein sequence ID" value="ART81994.1"/>
    <property type="molecule type" value="Genomic_DNA"/>
</dbReference>
<evidence type="ECO:0000256" key="6">
    <source>
        <dbReference type="ARBA" id="ARBA00023229"/>
    </source>
</evidence>
<evidence type="ECO:0000256" key="5">
    <source>
        <dbReference type="ARBA" id="ARBA00022695"/>
    </source>
</evidence>
<dbReference type="InterPro" id="IPR018294">
    <property type="entry name" value="ISPD_synthase_CS"/>
</dbReference>
<dbReference type="EC" id="2.7.7.60" evidence="7"/>
<evidence type="ECO:0000313" key="8">
    <source>
        <dbReference type="EMBL" id="ART81994.1"/>
    </source>
</evidence>
<dbReference type="SUPFAM" id="SSF53448">
    <property type="entry name" value="Nucleotide-diphospho-sugar transferases"/>
    <property type="match status" value="1"/>
</dbReference>
<dbReference type="InterPro" id="IPR034683">
    <property type="entry name" value="IspD/TarI"/>
</dbReference>
<organism evidence="8 9">
    <name type="scientific">Oceanisphaera profunda</name>
    <dbReference type="NCBI Taxonomy" id="1416627"/>
    <lineage>
        <taxon>Bacteria</taxon>
        <taxon>Pseudomonadati</taxon>
        <taxon>Pseudomonadota</taxon>
        <taxon>Gammaproteobacteria</taxon>
        <taxon>Aeromonadales</taxon>
        <taxon>Aeromonadaceae</taxon>
        <taxon>Oceanisphaera</taxon>
    </lineage>
</organism>
<dbReference type="GO" id="GO:0019288">
    <property type="term" value="P:isopentenyl diphosphate biosynthetic process, methylerythritol 4-phosphate pathway"/>
    <property type="evidence" value="ECO:0007669"/>
    <property type="project" value="UniProtKB-UniRule"/>
</dbReference>
<dbReference type="Pfam" id="PF01128">
    <property type="entry name" value="IspD"/>
    <property type="match status" value="1"/>
</dbReference>
<dbReference type="HAMAP" id="MF_00108">
    <property type="entry name" value="IspD"/>
    <property type="match status" value="1"/>
</dbReference>
<comment type="catalytic activity">
    <reaction evidence="1 7">
        <text>2-C-methyl-D-erythritol 4-phosphate + CTP + H(+) = 4-CDP-2-C-methyl-D-erythritol + diphosphate</text>
        <dbReference type="Rhea" id="RHEA:13429"/>
        <dbReference type="ChEBI" id="CHEBI:15378"/>
        <dbReference type="ChEBI" id="CHEBI:33019"/>
        <dbReference type="ChEBI" id="CHEBI:37563"/>
        <dbReference type="ChEBI" id="CHEBI:57823"/>
        <dbReference type="ChEBI" id="CHEBI:58262"/>
        <dbReference type="EC" id="2.7.7.60"/>
    </reaction>
</comment>
<feature type="site" description="Transition state stabilizer" evidence="7">
    <location>
        <position position="35"/>
    </location>
</feature>
<dbReference type="OrthoDB" id="9806837at2"/>
<evidence type="ECO:0000256" key="3">
    <source>
        <dbReference type="ARBA" id="ARBA00009789"/>
    </source>
</evidence>
<comment type="function">
    <text evidence="7">Catalyzes the formation of 4-diphosphocytidyl-2-C-methyl-D-erythritol from CTP and 2-C-methyl-D-erythritol 4-phosphate (MEP).</text>
</comment>
<reference evidence="8 9" key="1">
    <citation type="journal article" date="2014" name="Int. J. Syst. Evol. Microbiol.">
        <title>Oceanisphaera profunda sp. nov., a marine bacterium isolated from deep-sea sediment, and emended description of the genus Oceanisphaera.</title>
        <authorList>
            <person name="Xu Z."/>
            <person name="Zhang X.Y."/>
            <person name="Su H.N."/>
            <person name="Yu Z.C."/>
            <person name="Liu C."/>
            <person name="Li H."/>
            <person name="Chen X.L."/>
            <person name="Song X.Y."/>
            <person name="Xie B.B."/>
            <person name="Qin Q.L."/>
            <person name="Zhou B.C."/>
            <person name="Shi M."/>
            <person name="Huang Y."/>
            <person name="Zhang Y.Z."/>
        </authorList>
    </citation>
    <scope>NUCLEOTIDE SEQUENCE [LARGE SCALE GENOMIC DNA]</scope>
    <source>
        <strain evidence="8 9">SM1222</strain>
    </source>
</reference>
<dbReference type="AlphaFoldDB" id="A0A1Y0D3V2"/>
<evidence type="ECO:0000256" key="7">
    <source>
        <dbReference type="HAMAP-Rule" id="MF_00108"/>
    </source>
</evidence>
<feature type="site" description="Positions MEP for the nucleophilic attack" evidence="7">
    <location>
        <position position="169"/>
    </location>
</feature>
<sequence length="242" mass="25736">MSATDLRVTTNALINAVADLGIYTAIVPAAGIGSRMAADRPKQYLTLADSTVLEQTLTRLLKHPAIGAIIVATAEHDTWFEQLPLAQHPRIQQVLGGAERADTVLNALAHVNTDWVLVHDAARPCLHSADLDAVMGAGRQAQGAILASQVRDTMKRGDGQGAIANSVSRDELWHALTPQCFATDTLRQALSGALAAGITITDEASAMEWAGFNPKLVAGRADNIKITRPEDLALASFFLEKS</sequence>
<dbReference type="PANTHER" id="PTHR32125:SF4">
    <property type="entry name" value="2-C-METHYL-D-ERYTHRITOL 4-PHOSPHATE CYTIDYLYLTRANSFERASE, CHLOROPLASTIC"/>
    <property type="match status" value="1"/>
</dbReference>
<evidence type="ECO:0000313" key="9">
    <source>
        <dbReference type="Proteomes" id="UP000243937"/>
    </source>
</evidence>